<evidence type="ECO:0000313" key="2">
    <source>
        <dbReference type="Proteomes" id="UP000594261"/>
    </source>
</evidence>
<organism evidence="1 2">
    <name type="scientific">Quercus lobata</name>
    <name type="common">Valley oak</name>
    <dbReference type="NCBI Taxonomy" id="97700"/>
    <lineage>
        <taxon>Eukaryota</taxon>
        <taxon>Viridiplantae</taxon>
        <taxon>Streptophyta</taxon>
        <taxon>Embryophyta</taxon>
        <taxon>Tracheophyta</taxon>
        <taxon>Spermatophyta</taxon>
        <taxon>Magnoliopsida</taxon>
        <taxon>eudicotyledons</taxon>
        <taxon>Gunneridae</taxon>
        <taxon>Pentapetalae</taxon>
        <taxon>rosids</taxon>
        <taxon>fabids</taxon>
        <taxon>Fagales</taxon>
        <taxon>Fagaceae</taxon>
        <taxon>Quercus</taxon>
    </lineage>
</organism>
<dbReference type="EnsemblPlants" id="QL04p079902:mrna">
    <property type="protein sequence ID" value="QL04p079902:mrna"/>
    <property type="gene ID" value="QL04p079902"/>
</dbReference>
<dbReference type="InParanoid" id="A0A7N2LKD8"/>
<dbReference type="Gramene" id="QL04p079902:mrna">
    <property type="protein sequence ID" value="QL04p079902:mrna"/>
    <property type="gene ID" value="QL04p079902"/>
</dbReference>
<accession>A0A7N2LKD8</accession>
<protein>
    <submittedName>
        <fullName evidence="1">Uncharacterized protein</fullName>
    </submittedName>
</protein>
<dbReference type="EMBL" id="LRBV02000004">
    <property type="status" value="NOT_ANNOTATED_CDS"/>
    <property type="molecule type" value="Genomic_DNA"/>
</dbReference>
<evidence type="ECO:0000313" key="1">
    <source>
        <dbReference type="EnsemblPlants" id="QL04p079902:mrna"/>
    </source>
</evidence>
<proteinExistence type="predicted"/>
<keyword evidence="2" id="KW-1185">Reference proteome</keyword>
<dbReference type="Proteomes" id="UP000594261">
    <property type="component" value="Chromosome 4"/>
</dbReference>
<reference evidence="1" key="2">
    <citation type="submission" date="2021-01" db="UniProtKB">
        <authorList>
            <consortium name="EnsemblPlants"/>
        </authorList>
    </citation>
    <scope>IDENTIFICATION</scope>
</reference>
<sequence>MYRYFVGAERTPPSILIPSSIPGKIRAKLSLEKGNRVHVVQFGRDIQLHEDTLFQSKTYTNALVKTVSTKLRLVDHNYQWIINTRTVIEDVSEDEISFHTAEYSFILFDEFHKCIDLDGPIGKTCKV</sequence>
<dbReference type="AlphaFoldDB" id="A0A7N2LKD8"/>
<name>A0A7N2LKD8_QUELO</name>
<reference evidence="1 2" key="1">
    <citation type="journal article" date="2016" name="G3 (Bethesda)">
        <title>First Draft Assembly and Annotation of the Genome of a California Endemic Oak Quercus lobata Nee (Fagaceae).</title>
        <authorList>
            <person name="Sork V.L."/>
            <person name="Fitz-Gibbon S.T."/>
            <person name="Puiu D."/>
            <person name="Crepeau M."/>
            <person name="Gugger P.F."/>
            <person name="Sherman R."/>
            <person name="Stevens K."/>
            <person name="Langley C.H."/>
            <person name="Pellegrini M."/>
            <person name="Salzberg S.L."/>
        </authorList>
    </citation>
    <scope>NUCLEOTIDE SEQUENCE [LARGE SCALE GENOMIC DNA]</scope>
    <source>
        <strain evidence="1 2">cv. SW786</strain>
    </source>
</reference>